<feature type="transmembrane region" description="Helical" evidence="6">
    <location>
        <begin position="321"/>
        <end position="343"/>
    </location>
</feature>
<feature type="transmembrane region" description="Helical" evidence="6">
    <location>
        <begin position="221"/>
        <end position="241"/>
    </location>
</feature>
<evidence type="ECO:0000256" key="3">
    <source>
        <dbReference type="ARBA" id="ARBA00022692"/>
    </source>
</evidence>
<feature type="transmembrane region" description="Helical" evidence="6">
    <location>
        <begin position="436"/>
        <end position="457"/>
    </location>
</feature>
<feature type="transmembrane region" description="Helical" evidence="6">
    <location>
        <begin position="253"/>
        <end position="274"/>
    </location>
</feature>
<feature type="transmembrane region" description="Helical" evidence="6">
    <location>
        <begin position="363"/>
        <end position="383"/>
    </location>
</feature>
<dbReference type="Proteomes" id="UP001177003">
    <property type="component" value="Chromosome 0"/>
</dbReference>
<evidence type="ECO:0000256" key="6">
    <source>
        <dbReference type="RuleBase" id="RU004914"/>
    </source>
</evidence>
<dbReference type="PANTHER" id="PTHR42893">
    <property type="entry name" value="PROTEIN DETOXIFICATION 44, CHLOROPLASTIC-RELATED"/>
    <property type="match status" value="1"/>
</dbReference>
<dbReference type="CDD" id="cd13136">
    <property type="entry name" value="MATE_DinF_like"/>
    <property type="match status" value="1"/>
</dbReference>
<comment type="subcellular location">
    <subcellularLocation>
        <location evidence="1">Membrane</location>
        <topology evidence="1">Multi-pass membrane protein</topology>
    </subcellularLocation>
</comment>
<proteinExistence type="inferred from homology"/>
<gene>
    <name evidence="8" type="ORF">LSALG_LOCUS3241</name>
</gene>
<sequence length="528" mass="56073">MAEEGVATFTQAKWNFPVLVLFKDAWIVLKLDTLGREILSIALPAAMALAADPIASLIDTMFIGRIGPVEIAAVGVSIALFNQVSKVAIFPLVSITTSFVAEEETIEKMNIKAIELENQKNATEERTIDDVKLQNMENGSKENSEKKASDAPEDGSKMTIMECTPDAPKLKKLKRKIPSASTALLFGLVLGVLVTLLLVFLSKPLLGLMGVKSGSPMLKPALKYLTLRSLGAPAVLLSLAMQGVFRGLKDTKTPLYATVIGDVANIILDPIFMFACNLGVAGAAIAHVLSQYLIMLILLVKLMNQVNLLPLSTKALQFNRFLKNGSLLLFKVIAATIPVTLAASLAARLGATPMAAFQICLQVWLTSSLLSDGLAVAGQAIIASSFAEKDNEKATATASRVLQMGVVMGLGVGLLVGLGLQFGSGVFTKDINVKHIISIGVLFVAGTQPINSIAFVIDGVNFGASDYAYSAYSMIFVSIGSIGSLMALYIVAGFIGIWSALAIFMALRAIAGTWRIATGTGPWSFLRQ</sequence>
<evidence type="ECO:0000256" key="5">
    <source>
        <dbReference type="ARBA" id="ARBA00023136"/>
    </source>
</evidence>
<dbReference type="GO" id="GO:0015137">
    <property type="term" value="F:citrate transmembrane transporter activity"/>
    <property type="evidence" value="ECO:0007669"/>
    <property type="project" value="TreeGrafter"/>
</dbReference>
<keyword evidence="9" id="KW-1185">Reference proteome</keyword>
<feature type="transmembrane region" description="Helical" evidence="6">
    <location>
        <begin position="179"/>
        <end position="201"/>
    </location>
</feature>
<dbReference type="NCBIfam" id="TIGR00797">
    <property type="entry name" value="matE"/>
    <property type="match status" value="1"/>
</dbReference>
<dbReference type="GO" id="GO:0016020">
    <property type="term" value="C:membrane"/>
    <property type="evidence" value="ECO:0007669"/>
    <property type="project" value="UniProtKB-SubCell"/>
</dbReference>
<dbReference type="PANTHER" id="PTHR42893:SF11">
    <property type="entry name" value="PROTEIN DETOXIFICATION 43"/>
    <property type="match status" value="1"/>
</dbReference>
<name>A0AA35V0R1_LACSI</name>
<dbReference type="InterPro" id="IPR002528">
    <property type="entry name" value="MATE_fam"/>
</dbReference>
<evidence type="ECO:0000256" key="2">
    <source>
        <dbReference type="ARBA" id="ARBA00010199"/>
    </source>
</evidence>
<dbReference type="InterPro" id="IPR044644">
    <property type="entry name" value="DinF-like"/>
</dbReference>
<comment type="similarity">
    <text evidence="2 6">Belongs to the multi antimicrobial extrusion (MATE) (TC 2.A.66.1) family.</text>
</comment>
<evidence type="ECO:0000256" key="7">
    <source>
        <dbReference type="SAM" id="MobiDB-lite"/>
    </source>
</evidence>
<protein>
    <recommendedName>
        <fullName evidence="6">Protein DETOXIFICATION</fullName>
    </recommendedName>
    <alternativeName>
        <fullName evidence="6">Multidrug and toxic compound extrusion protein</fullName>
    </alternativeName>
</protein>
<dbReference type="Pfam" id="PF01554">
    <property type="entry name" value="MatE"/>
    <property type="match status" value="2"/>
</dbReference>
<evidence type="ECO:0000256" key="4">
    <source>
        <dbReference type="ARBA" id="ARBA00022989"/>
    </source>
</evidence>
<reference evidence="8" key="1">
    <citation type="submission" date="2023-04" db="EMBL/GenBank/DDBJ databases">
        <authorList>
            <person name="Vijverberg K."/>
            <person name="Xiong W."/>
            <person name="Schranz E."/>
        </authorList>
    </citation>
    <scope>NUCLEOTIDE SEQUENCE</scope>
</reference>
<keyword evidence="3 6" id="KW-0812">Transmembrane</keyword>
<accession>A0AA35V0R1</accession>
<dbReference type="GO" id="GO:0015297">
    <property type="term" value="F:antiporter activity"/>
    <property type="evidence" value="ECO:0007669"/>
    <property type="project" value="InterPro"/>
</dbReference>
<feature type="transmembrane region" description="Helical" evidence="6">
    <location>
        <begin position="280"/>
        <end position="300"/>
    </location>
</feature>
<dbReference type="EMBL" id="OX465086">
    <property type="protein sequence ID" value="CAI9262505.1"/>
    <property type="molecule type" value="Genomic_DNA"/>
</dbReference>
<dbReference type="AlphaFoldDB" id="A0AA35V0R1"/>
<feature type="region of interest" description="Disordered" evidence="7">
    <location>
        <begin position="125"/>
        <end position="160"/>
    </location>
</feature>
<feature type="transmembrane region" description="Helical" evidence="6">
    <location>
        <begin position="497"/>
        <end position="517"/>
    </location>
</feature>
<keyword evidence="4 6" id="KW-1133">Transmembrane helix</keyword>
<feature type="transmembrane region" description="Helical" evidence="6">
    <location>
        <begin position="469"/>
        <end position="491"/>
    </location>
</feature>
<feature type="compositionally biased region" description="Basic and acidic residues" evidence="7">
    <location>
        <begin position="139"/>
        <end position="156"/>
    </location>
</feature>
<evidence type="ECO:0000256" key="1">
    <source>
        <dbReference type="ARBA" id="ARBA00004141"/>
    </source>
</evidence>
<evidence type="ECO:0000313" key="8">
    <source>
        <dbReference type="EMBL" id="CAI9262505.1"/>
    </source>
</evidence>
<keyword evidence="5 6" id="KW-0472">Membrane</keyword>
<dbReference type="GO" id="GO:0042910">
    <property type="term" value="F:xenobiotic transmembrane transporter activity"/>
    <property type="evidence" value="ECO:0007669"/>
    <property type="project" value="InterPro"/>
</dbReference>
<feature type="transmembrane region" description="Helical" evidence="6">
    <location>
        <begin position="404"/>
        <end position="424"/>
    </location>
</feature>
<evidence type="ECO:0000313" key="9">
    <source>
        <dbReference type="Proteomes" id="UP001177003"/>
    </source>
</evidence>
<organism evidence="8 9">
    <name type="scientific">Lactuca saligna</name>
    <name type="common">Willowleaf lettuce</name>
    <dbReference type="NCBI Taxonomy" id="75948"/>
    <lineage>
        <taxon>Eukaryota</taxon>
        <taxon>Viridiplantae</taxon>
        <taxon>Streptophyta</taxon>
        <taxon>Embryophyta</taxon>
        <taxon>Tracheophyta</taxon>
        <taxon>Spermatophyta</taxon>
        <taxon>Magnoliopsida</taxon>
        <taxon>eudicotyledons</taxon>
        <taxon>Gunneridae</taxon>
        <taxon>Pentapetalae</taxon>
        <taxon>asterids</taxon>
        <taxon>campanulids</taxon>
        <taxon>Asterales</taxon>
        <taxon>Asteraceae</taxon>
        <taxon>Cichorioideae</taxon>
        <taxon>Cichorieae</taxon>
        <taxon>Lactucinae</taxon>
        <taxon>Lactuca</taxon>
    </lineage>
</organism>